<evidence type="ECO:0000313" key="3">
    <source>
        <dbReference type="Proteomes" id="UP001412067"/>
    </source>
</evidence>
<evidence type="ECO:0000313" key="2">
    <source>
        <dbReference type="EMBL" id="KAK8966040.1"/>
    </source>
</evidence>
<keyword evidence="3" id="KW-1185">Reference proteome</keyword>
<accession>A0ABR2MPE5</accession>
<proteinExistence type="predicted"/>
<sequence>MSITGIDDWRYWSWISTEESSLCTVNAPAADDIIDHFLRLPSSDLLDAIHLPPQITPVVTWEATQTTNNEDHAVVMGQWQLDGSSLAAFEEGRLKGRGPRRGWPCGGWPDGDRPGTDLTGPTGRRPYRPRVGRTGRGEDALASALGGPPSGTRTGLPWAGWAVAVRSPASRRQPRRRLHVGRSSGAGLAGDSWAEVAQAPALQGSAGLNSHEGRPGRGRSGDFLVGASRAVAARAPNSRRSGRGRGHAWGVATRQRLGQQN</sequence>
<organism evidence="2 3">
    <name type="scientific">Platanthera guangdongensis</name>
    <dbReference type="NCBI Taxonomy" id="2320717"/>
    <lineage>
        <taxon>Eukaryota</taxon>
        <taxon>Viridiplantae</taxon>
        <taxon>Streptophyta</taxon>
        <taxon>Embryophyta</taxon>
        <taxon>Tracheophyta</taxon>
        <taxon>Spermatophyta</taxon>
        <taxon>Magnoliopsida</taxon>
        <taxon>Liliopsida</taxon>
        <taxon>Asparagales</taxon>
        <taxon>Orchidaceae</taxon>
        <taxon>Orchidoideae</taxon>
        <taxon>Orchideae</taxon>
        <taxon>Orchidinae</taxon>
        <taxon>Platanthera</taxon>
    </lineage>
</organism>
<feature type="region of interest" description="Disordered" evidence="1">
    <location>
        <begin position="204"/>
        <end position="261"/>
    </location>
</feature>
<comment type="caution">
    <text evidence="2">The sequence shown here is derived from an EMBL/GenBank/DDBJ whole genome shotgun (WGS) entry which is preliminary data.</text>
</comment>
<gene>
    <name evidence="2" type="ORF">KSP40_PGU018709</name>
</gene>
<protein>
    <submittedName>
        <fullName evidence="2">Uncharacterized protein</fullName>
    </submittedName>
</protein>
<reference evidence="2 3" key="1">
    <citation type="journal article" date="2022" name="Nat. Plants">
        <title>Genomes of leafy and leafless Platanthera orchids illuminate the evolution of mycoheterotrophy.</title>
        <authorList>
            <person name="Li M.H."/>
            <person name="Liu K.W."/>
            <person name="Li Z."/>
            <person name="Lu H.C."/>
            <person name="Ye Q.L."/>
            <person name="Zhang D."/>
            <person name="Wang J.Y."/>
            <person name="Li Y.F."/>
            <person name="Zhong Z.M."/>
            <person name="Liu X."/>
            <person name="Yu X."/>
            <person name="Liu D.K."/>
            <person name="Tu X.D."/>
            <person name="Liu B."/>
            <person name="Hao Y."/>
            <person name="Liao X.Y."/>
            <person name="Jiang Y.T."/>
            <person name="Sun W.H."/>
            <person name="Chen J."/>
            <person name="Chen Y.Q."/>
            <person name="Ai Y."/>
            <person name="Zhai J.W."/>
            <person name="Wu S.S."/>
            <person name="Zhou Z."/>
            <person name="Hsiao Y.Y."/>
            <person name="Wu W.L."/>
            <person name="Chen Y.Y."/>
            <person name="Lin Y.F."/>
            <person name="Hsu J.L."/>
            <person name="Li C.Y."/>
            <person name="Wang Z.W."/>
            <person name="Zhao X."/>
            <person name="Zhong W.Y."/>
            <person name="Ma X.K."/>
            <person name="Ma L."/>
            <person name="Huang J."/>
            <person name="Chen G.Z."/>
            <person name="Huang M.Z."/>
            <person name="Huang L."/>
            <person name="Peng D.H."/>
            <person name="Luo Y.B."/>
            <person name="Zou S.Q."/>
            <person name="Chen S.P."/>
            <person name="Lan S."/>
            <person name="Tsai W.C."/>
            <person name="Van de Peer Y."/>
            <person name="Liu Z.J."/>
        </authorList>
    </citation>
    <scope>NUCLEOTIDE SEQUENCE [LARGE SCALE GENOMIC DNA]</scope>
    <source>
        <strain evidence="2">Lor288</strain>
    </source>
</reference>
<evidence type="ECO:0000256" key="1">
    <source>
        <dbReference type="SAM" id="MobiDB-lite"/>
    </source>
</evidence>
<dbReference type="Proteomes" id="UP001412067">
    <property type="component" value="Unassembled WGS sequence"/>
</dbReference>
<name>A0ABR2MPE5_9ASPA</name>
<dbReference type="EMBL" id="JBBWWR010000005">
    <property type="protein sequence ID" value="KAK8966040.1"/>
    <property type="molecule type" value="Genomic_DNA"/>
</dbReference>
<feature type="region of interest" description="Disordered" evidence="1">
    <location>
        <begin position="98"/>
        <end position="191"/>
    </location>
</feature>